<feature type="transmembrane region" description="Helical" evidence="7">
    <location>
        <begin position="340"/>
        <end position="361"/>
    </location>
</feature>
<evidence type="ECO:0000256" key="6">
    <source>
        <dbReference type="ARBA" id="ARBA00023136"/>
    </source>
</evidence>
<feature type="transmembrane region" description="Helical" evidence="7">
    <location>
        <begin position="289"/>
        <end position="314"/>
    </location>
</feature>
<feature type="transmembrane region" description="Helical" evidence="7">
    <location>
        <begin position="408"/>
        <end position="433"/>
    </location>
</feature>
<sequence>MSKNRTGRQVSDERHELKQSLRNRHVTMIALGGIIGAGLFVGSGAVINATGPAAILSYLLAGGLMILVMRMIGEMAVAYPSTGSISDYSRKALGNWAGFTVGWLYWYFWLIVLAIEAVAGAGILVNYLNIPPWLLCLLLILLLTLTNLYSVNSYGEAEFWLASIKVIAIIAFIAVGVLYLIGLWHGHSPGFSNLYSKGGFFPKGIGAAFIGSVTVLFSIGGAEIATIAAAESNNPAKNAATATKQVMYRVFFFYVVSVFIIVAIVPWNVKFGGVAIQSPFAIALNHLGIPVAGTIMQFVILTAVLSSLNSCIYITSRMLFALTKQGDAPRIFFKTTKRGVPVWAILAGTLFGYVGVILDYFFPNTVFLFLINSAGAVSLFYYLIIAYSEIKLRRKLEREAPEKLKLKMWCFPYLTYFSISCMLAVLIVMLFLQDTRSEVLMSFISFIVILLAYAIHAKRKKRLGQYIDKPVSGQFEN</sequence>
<feature type="domain" description="Amino acid permease/ SLC12A" evidence="8">
    <location>
        <begin position="25"/>
        <end position="461"/>
    </location>
</feature>
<feature type="transmembrane region" description="Helical" evidence="7">
    <location>
        <begin position="53"/>
        <end position="72"/>
    </location>
</feature>
<feature type="transmembrane region" description="Helical" evidence="7">
    <location>
        <begin position="367"/>
        <end position="387"/>
    </location>
</feature>
<dbReference type="PANTHER" id="PTHR43495:SF5">
    <property type="entry name" value="GAMMA-AMINOBUTYRIC ACID PERMEASE"/>
    <property type="match status" value="1"/>
</dbReference>
<keyword evidence="4" id="KW-0029">Amino-acid transport</keyword>
<accession>A0ABW2PVL4</accession>
<dbReference type="Gene3D" id="1.20.1740.10">
    <property type="entry name" value="Amino acid/polyamine transporter I"/>
    <property type="match status" value="1"/>
</dbReference>
<evidence type="ECO:0000256" key="5">
    <source>
        <dbReference type="ARBA" id="ARBA00022989"/>
    </source>
</evidence>
<evidence type="ECO:0000313" key="9">
    <source>
        <dbReference type="EMBL" id="MFC7393164.1"/>
    </source>
</evidence>
<dbReference type="Pfam" id="PF00324">
    <property type="entry name" value="AA_permease"/>
    <property type="match status" value="1"/>
</dbReference>
<evidence type="ECO:0000256" key="2">
    <source>
        <dbReference type="ARBA" id="ARBA00022448"/>
    </source>
</evidence>
<gene>
    <name evidence="9" type="ORF">ACFQRG_09320</name>
</gene>
<evidence type="ECO:0000256" key="3">
    <source>
        <dbReference type="ARBA" id="ARBA00022692"/>
    </source>
</evidence>
<keyword evidence="2" id="KW-0813">Transport</keyword>
<keyword evidence="6 7" id="KW-0472">Membrane</keyword>
<feature type="transmembrane region" description="Helical" evidence="7">
    <location>
        <begin position="162"/>
        <end position="185"/>
    </location>
</feature>
<feature type="transmembrane region" description="Helical" evidence="7">
    <location>
        <begin position="93"/>
        <end position="124"/>
    </location>
</feature>
<keyword evidence="3 7" id="KW-0812">Transmembrane</keyword>
<name>A0ABW2PVL4_9BACL</name>
<organism evidence="9 10">
    <name type="scientific">Scopulibacillus cellulosilyticus</name>
    <dbReference type="NCBI Taxonomy" id="2665665"/>
    <lineage>
        <taxon>Bacteria</taxon>
        <taxon>Bacillati</taxon>
        <taxon>Bacillota</taxon>
        <taxon>Bacilli</taxon>
        <taxon>Bacillales</taxon>
        <taxon>Sporolactobacillaceae</taxon>
        <taxon>Scopulibacillus</taxon>
    </lineage>
</organism>
<reference evidence="10" key="1">
    <citation type="journal article" date="2019" name="Int. J. Syst. Evol. Microbiol.">
        <title>The Global Catalogue of Microorganisms (GCM) 10K type strain sequencing project: providing services to taxonomists for standard genome sequencing and annotation.</title>
        <authorList>
            <consortium name="The Broad Institute Genomics Platform"/>
            <consortium name="The Broad Institute Genome Sequencing Center for Infectious Disease"/>
            <person name="Wu L."/>
            <person name="Ma J."/>
        </authorList>
    </citation>
    <scope>NUCLEOTIDE SEQUENCE [LARGE SCALE GENOMIC DNA]</scope>
    <source>
        <strain evidence="10">CGMCC 1.16305</strain>
    </source>
</reference>
<feature type="transmembrane region" description="Helical" evidence="7">
    <location>
        <begin position="205"/>
        <end position="230"/>
    </location>
</feature>
<dbReference type="InterPro" id="IPR004841">
    <property type="entry name" value="AA-permease/SLC12A_dom"/>
</dbReference>
<feature type="transmembrane region" description="Helical" evidence="7">
    <location>
        <begin position="439"/>
        <end position="456"/>
    </location>
</feature>
<evidence type="ECO:0000259" key="8">
    <source>
        <dbReference type="Pfam" id="PF00324"/>
    </source>
</evidence>
<protein>
    <submittedName>
        <fullName evidence="9">Amino acid permease</fullName>
    </submittedName>
</protein>
<dbReference type="PIRSF" id="PIRSF006060">
    <property type="entry name" value="AA_transporter"/>
    <property type="match status" value="1"/>
</dbReference>
<dbReference type="RefSeq" id="WP_380965617.1">
    <property type="nucleotide sequence ID" value="NZ_JBHTCO010000010.1"/>
</dbReference>
<comment type="caution">
    <text evidence="9">The sequence shown here is derived from an EMBL/GenBank/DDBJ whole genome shotgun (WGS) entry which is preliminary data.</text>
</comment>
<dbReference type="InterPro" id="IPR004840">
    <property type="entry name" value="Amino_acid_permease_CS"/>
</dbReference>
<dbReference type="PANTHER" id="PTHR43495">
    <property type="entry name" value="GABA PERMEASE"/>
    <property type="match status" value="1"/>
</dbReference>
<evidence type="ECO:0000256" key="7">
    <source>
        <dbReference type="SAM" id="Phobius"/>
    </source>
</evidence>
<keyword evidence="5 7" id="KW-1133">Transmembrane helix</keyword>
<feature type="transmembrane region" description="Helical" evidence="7">
    <location>
        <begin position="251"/>
        <end position="269"/>
    </location>
</feature>
<keyword evidence="10" id="KW-1185">Reference proteome</keyword>
<evidence type="ECO:0000256" key="4">
    <source>
        <dbReference type="ARBA" id="ARBA00022970"/>
    </source>
</evidence>
<evidence type="ECO:0000256" key="1">
    <source>
        <dbReference type="ARBA" id="ARBA00004141"/>
    </source>
</evidence>
<dbReference type="Proteomes" id="UP001596505">
    <property type="component" value="Unassembled WGS sequence"/>
</dbReference>
<proteinExistence type="predicted"/>
<evidence type="ECO:0000313" key="10">
    <source>
        <dbReference type="Proteomes" id="UP001596505"/>
    </source>
</evidence>
<dbReference type="EMBL" id="JBHTCO010000010">
    <property type="protein sequence ID" value="MFC7393164.1"/>
    <property type="molecule type" value="Genomic_DNA"/>
</dbReference>
<dbReference type="PROSITE" id="PS00218">
    <property type="entry name" value="AMINO_ACID_PERMEASE_1"/>
    <property type="match status" value="1"/>
</dbReference>
<feature type="transmembrane region" description="Helical" evidence="7">
    <location>
        <begin position="26"/>
        <end position="47"/>
    </location>
</feature>
<feature type="transmembrane region" description="Helical" evidence="7">
    <location>
        <begin position="130"/>
        <end position="150"/>
    </location>
</feature>
<comment type="subcellular location">
    <subcellularLocation>
        <location evidence="1">Membrane</location>
        <topology evidence="1">Multi-pass membrane protein</topology>
    </subcellularLocation>
</comment>